<dbReference type="PANTHER" id="PTHR11946">
    <property type="entry name" value="VALYL-TRNA SYNTHETASES"/>
    <property type="match status" value="1"/>
</dbReference>
<dbReference type="Pfam" id="PF10458">
    <property type="entry name" value="Val_tRNA-synt_C"/>
    <property type="match status" value="1"/>
</dbReference>
<dbReference type="Pfam" id="PF08264">
    <property type="entry name" value="Anticodon_1"/>
    <property type="match status" value="1"/>
</dbReference>
<evidence type="ECO:0000259" key="14">
    <source>
        <dbReference type="Pfam" id="PF08264"/>
    </source>
</evidence>
<keyword evidence="4 12" id="KW-0436">Ligase</keyword>
<feature type="binding site" evidence="12">
    <location>
        <position position="574"/>
    </location>
    <ligand>
        <name>ATP</name>
        <dbReference type="ChEBI" id="CHEBI:30616"/>
    </ligand>
</feature>
<dbReference type="InterPro" id="IPR002303">
    <property type="entry name" value="Valyl-tRNA_ligase"/>
</dbReference>
<evidence type="ECO:0000256" key="11">
    <source>
        <dbReference type="ARBA" id="ARBA00060830"/>
    </source>
</evidence>
<dbReference type="InterPro" id="IPR037118">
    <property type="entry name" value="Val-tRNA_synth_C_sf"/>
</dbReference>
<dbReference type="EC" id="6.1.1.9" evidence="12"/>
<evidence type="ECO:0000256" key="3">
    <source>
        <dbReference type="ARBA" id="ARBA00022490"/>
    </source>
</evidence>
<evidence type="ECO:0000256" key="9">
    <source>
        <dbReference type="ARBA" id="ARBA00023146"/>
    </source>
</evidence>
<dbReference type="HOGENOM" id="CLU_001493_0_2_5"/>
<evidence type="ECO:0000256" key="5">
    <source>
        <dbReference type="ARBA" id="ARBA00022741"/>
    </source>
</evidence>
<comment type="catalytic activity">
    <reaction evidence="10 12">
        <text>tRNA(Val) + L-valine + ATP = L-valyl-tRNA(Val) + AMP + diphosphate</text>
        <dbReference type="Rhea" id="RHEA:10704"/>
        <dbReference type="Rhea" id="RHEA-COMP:9672"/>
        <dbReference type="Rhea" id="RHEA-COMP:9708"/>
        <dbReference type="ChEBI" id="CHEBI:30616"/>
        <dbReference type="ChEBI" id="CHEBI:33019"/>
        <dbReference type="ChEBI" id="CHEBI:57762"/>
        <dbReference type="ChEBI" id="CHEBI:78442"/>
        <dbReference type="ChEBI" id="CHEBI:78537"/>
        <dbReference type="ChEBI" id="CHEBI:456215"/>
        <dbReference type="EC" id="6.1.1.9"/>
    </reaction>
</comment>
<dbReference type="InterPro" id="IPR001412">
    <property type="entry name" value="aa-tRNA-synth_I_CS"/>
</dbReference>
<keyword evidence="9 12" id="KW-0030">Aminoacyl-tRNA synthetase</keyword>
<evidence type="ECO:0000256" key="2">
    <source>
        <dbReference type="ARBA" id="ARBA00011245"/>
    </source>
</evidence>
<organism evidence="16 17">
    <name type="scientific">Afipia broomeae ATCC 49717</name>
    <dbReference type="NCBI Taxonomy" id="883078"/>
    <lineage>
        <taxon>Bacteria</taxon>
        <taxon>Pseudomonadati</taxon>
        <taxon>Pseudomonadota</taxon>
        <taxon>Alphaproteobacteria</taxon>
        <taxon>Hyphomicrobiales</taxon>
        <taxon>Nitrobacteraceae</taxon>
        <taxon>Afipia</taxon>
    </lineage>
</organism>
<dbReference type="CDD" id="cd07962">
    <property type="entry name" value="Anticodon_Ia_Val"/>
    <property type="match status" value="1"/>
</dbReference>
<evidence type="ECO:0000256" key="10">
    <source>
        <dbReference type="ARBA" id="ARBA00047552"/>
    </source>
</evidence>
<feature type="coiled-coil region" evidence="12">
    <location>
        <begin position="889"/>
        <end position="951"/>
    </location>
</feature>
<dbReference type="GO" id="GO:0005524">
    <property type="term" value="F:ATP binding"/>
    <property type="evidence" value="ECO:0007669"/>
    <property type="project" value="UniProtKB-UniRule"/>
</dbReference>
<evidence type="ECO:0000259" key="13">
    <source>
        <dbReference type="Pfam" id="PF00133"/>
    </source>
</evidence>
<comment type="domain">
    <text evidence="12">ValRS has two distinct active sites: one for aminoacylation and one for editing. The misactivated threonine is translocated from the active site to the editing site.</text>
</comment>
<dbReference type="Proteomes" id="UP000001096">
    <property type="component" value="Unassembled WGS sequence"/>
</dbReference>
<evidence type="ECO:0000256" key="12">
    <source>
        <dbReference type="HAMAP-Rule" id="MF_02004"/>
    </source>
</evidence>
<dbReference type="PROSITE" id="PS00178">
    <property type="entry name" value="AA_TRNA_LIGASE_I"/>
    <property type="match status" value="1"/>
</dbReference>
<comment type="domain">
    <text evidence="12">The C-terminal coiled-coil domain is crucial for aminoacylation activity.</text>
</comment>
<dbReference type="GO" id="GO:0002161">
    <property type="term" value="F:aminoacyl-tRNA deacylase activity"/>
    <property type="evidence" value="ECO:0007669"/>
    <property type="project" value="InterPro"/>
</dbReference>
<dbReference type="GO" id="GO:0004832">
    <property type="term" value="F:valine-tRNA ligase activity"/>
    <property type="evidence" value="ECO:0007669"/>
    <property type="project" value="UniProtKB-UniRule"/>
</dbReference>
<dbReference type="PRINTS" id="PR00986">
    <property type="entry name" value="TRNASYNTHVAL"/>
</dbReference>
<comment type="function">
    <text evidence="12">Catalyzes the attachment of valine to tRNA(Val). As ValRS can inadvertently accommodate and process structurally similar amino acids such as threonine, to avoid such errors, it has a 'posttransfer' editing activity that hydrolyzes mischarged Thr-tRNA(Val) in a tRNA-dependent manner.</text>
</comment>
<dbReference type="InterPro" id="IPR033705">
    <property type="entry name" value="Anticodon_Ia_Val"/>
</dbReference>
<name>K8PB61_9BRAD</name>
<dbReference type="InterPro" id="IPR019499">
    <property type="entry name" value="Val-tRNA_synth_tRNA-bd"/>
</dbReference>
<dbReference type="CDD" id="cd00817">
    <property type="entry name" value="ValRS_core"/>
    <property type="match status" value="1"/>
</dbReference>
<dbReference type="InterPro" id="IPR009080">
    <property type="entry name" value="tRNAsynth_Ia_anticodon-bd"/>
</dbReference>
<keyword evidence="5 12" id="KW-0547">Nucleotide-binding</keyword>
<dbReference type="Gene3D" id="1.10.287.380">
    <property type="entry name" value="Valyl-tRNA synthetase, C-terminal domain"/>
    <property type="match status" value="1"/>
</dbReference>
<dbReference type="Gene3D" id="3.90.740.10">
    <property type="entry name" value="Valyl/Leucyl/Isoleucyl-tRNA synthetase, editing domain"/>
    <property type="match status" value="1"/>
</dbReference>
<dbReference type="PANTHER" id="PTHR11946:SF93">
    <property type="entry name" value="VALINE--TRNA LIGASE, CHLOROPLASTIC_MITOCHONDRIAL 2"/>
    <property type="match status" value="1"/>
</dbReference>
<reference evidence="16 17" key="1">
    <citation type="submission" date="2012-04" db="EMBL/GenBank/DDBJ databases">
        <title>The Genome Sequence of Afipia broomeae ATCC 49717.</title>
        <authorList>
            <consortium name="The Broad Institute Genome Sequencing Platform"/>
            <person name="Earl A."/>
            <person name="Ward D."/>
            <person name="Feldgarden M."/>
            <person name="Gevers D."/>
            <person name="Huys G."/>
            <person name="Walker B."/>
            <person name="Young S.K."/>
            <person name="Zeng Q."/>
            <person name="Gargeya S."/>
            <person name="Fitzgerald M."/>
            <person name="Haas B."/>
            <person name="Abouelleil A."/>
            <person name="Alvarado L."/>
            <person name="Arachchi H.M."/>
            <person name="Berlin A."/>
            <person name="Chapman S.B."/>
            <person name="Goldberg J."/>
            <person name="Griggs A."/>
            <person name="Gujja S."/>
            <person name="Hansen M."/>
            <person name="Howarth C."/>
            <person name="Imamovic A."/>
            <person name="Larimer J."/>
            <person name="McCowen C."/>
            <person name="Montmayeur A."/>
            <person name="Murphy C."/>
            <person name="Neiman D."/>
            <person name="Pearson M."/>
            <person name="Priest M."/>
            <person name="Roberts A."/>
            <person name="Saif S."/>
            <person name="Shea T."/>
            <person name="Sisk P."/>
            <person name="Sykes S."/>
            <person name="Wortman J."/>
            <person name="Nusbaum C."/>
            <person name="Birren B."/>
        </authorList>
    </citation>
    <scope>NUCLEOTIDE SEQUENCE [LARGE SCALE GENOMIC DNA]</scope>
    <source>
        <strain evidence="16 17">ATCC 49717</strain>
    </source>
</reference>
<keyword evidence="6 12" id="KW-0067">ATP-binding</keyword>
<dbReference type="InterPro" id="IPR002300">
    <property type="entry name" value="aa-tRNA-synth_Ia"/>
</dbReference>
<comment type="caution">
    <text evidence="16">The sequence shown here is derived from an EMBL/GenBank/DDBJ whole genome shotgun (WGS) entry which is preliminary data.</text>
</comment>
<feature type="domain" description="Methionyl/Valyl/Leucyl/Isoleucyl-tRNA synthetase anticodon-binding" evidence="14">
    <location>
        <begin position="653"/>
        <end position="822"/>
    </location>
</feature>
<comment type="subunit">
    <text evidence="2 12">Monomer.</text>
</comment>
<evidence type="ECO:0000256" key="1">
    <source>
        <dbReference type="ARBA" id="ARBA00004496"/>
    </source>
</evidence>
<keyword evidence="7 12" id="KW-0648">Protein biosynthesis</keyword>
<evidence type="ECO:0000313" key="17">
    <source>
        <dbReference type="Proteomes" id="UP000001096"/>
    </source>
</evidence>
<dbReference type="SUPFAM" id="SSF50677">
    <property type="entry name" value="ValRS/IleRS/LeuRS editing domain"/>
    <property type="match status" value="1"/>
</dbReference>
<dbReference type="Pfam" id="PF00133">
    <property type="entry name" value="tRNA-synt_1"/>
    <property type="match status" value="1"/>
</dbReference>
<dbReference type="GO" id="GO:0005829">
    <property type="term" value="C:cytosol"/>
    <property type="evidence" value="ECO:0007669"/>
    <property type="project" value="TreeGrafter"/>
</dbReference>
<evidence type="ECO:0000313" key="16">
    <source>
        <dbReference type="EMBL" id="EKS39852.1"/>
    </source>
</evidence>
<dbReference type="SUPFAM" id="SSF46589">
    <property type="entry name" value="tRNA-binding arm"/>
    <property type="match status" value="1"/>
</dbReference>
<evidence type="ECO:0000256" key="7">
    <source>
        <dbReference type="ARBA" id="ARBA00022917"/>
    </source>
</evidence>
<accession>K8PB61</accession>
<dbReference type="GO" id="GO:0006438">
    <property type="term" value="P:valyl-tRNA aminoacylation"/>
    <property type="evidence" value="ECO:0007669"/>
    <property type="project" value="UniProtKB-UniRule"/>
</dbReference>
<comment type="similarity">
    <text evidence="11 12">Belongs to the class-I aminoacyl-tRNA synthetase family. ValS type 1 subfamily.</text>
</comment>
<keyword evidence="17" id="KW-1185">Reference proteome</keyword>
<dbReference type="HAMAP" id="MF_02004">
    <property type="entry name" value="Val_tRNA_synth_type1"/>
    <property type="match status" value="1"/>
</dbReference>
<dbReference type="AlphaFoldDB" id="K8PB61"/>
<feature type="short sequence motif" description="'KMSKS' region" evidence="12">
    <location>
        <begin position="571"/>
        <end position="575"/>
    </location>
</feature>
<evidence type="ECO:0000256" key="6">
    <source>
        <dbReference type="ARBA" id="ARBA00022840"/>
    </source>
</evidence>
<sequence length="952" mass="107195">MIEKNYQPAEIENRIAKAWEDAGAFRAGRPERRDAEPFTIVIPPPNVTGSLHMGHALNNTLQDILCRFERMRGRDVLWQPGTDHAGIATQMVVERQLMERQEPGRRDMGRAKFLERVWQWKAESGGTIVNQLKRLGASCDWSRERFTMDEGLSRAVAKVFVELYAQGLIYKDKRLVNWDPKLLTAISDLEVQQIEVKGSLWHLRYPLEGKQFNPEDASTFIVVATTRPETMLGDTAVAVNPDDERYKHLVGKHAVLPLVGRLIPIVADEYSDPEKGSGAVKITPAHDFNDFEVGRRHNLRLISVLDQEARMSLSANEDYLRDLPEAALIFAEELHGKDRFAARKLIVAKLEEAGFLEKIEPNTHMVPHGDRSGVVIEPYLTDQWYVDAKTLAAPAIAAVRSGETAFVPKNWEKTYFEWMENIQPWCISRQLWWGHQIPAWYGPDGKVFVAETEDEAVGKALGYYVEQEVITAEQGHDMALDPAKREGFITRDEDVLDTWFSSALWPFSTLGWPDTDVDVKRYYPTNVLVTGFDIIFFWVARMMMMGMHFMKDVPFPTVYIHALVRDEKGAKMSKSKGNVIDPLHLIDDYGADALRFTLAAMAAQGRDIKLSTQRVEGYRNFATKLWNASRFAEMNGCALAEGFDPAKTKETLNRWIAHETARATREVTEAIQAYRFNDAAGIMYRFVWNIYCDWYLELAKPVLMGADSPAKAETQASIAWARDEILKLLHPFMPFLTEELWGVTAQRDGLLALAEWPLKASAETIIEPAISADPLAMPVVVMPAPEAAPFSDPAAEAEIGWLIELISAIRSMRAEMNIPPATLFPLVLVGASADIKARAERWSDVMKRLARLGDISFADRAPDGSVQLLVRGEVAAIPLKGVIDLGAEKVRLDKELAKATADIQRVDAKLGNEKFVANAPEEVIDEQREKREEAESRKTKILEALERLKGAE</sequence>
<evidence type="ECO:0000259" key="15">
    <source>
        <dbReference type="Pfam" id="PF10458"/>
    </source>
</evidence>
<keyword evidence="3 12" id="KW-0963">Cytoplasm</keyword>
<protein>
    <recommendedName>
        <fullName evidence="12">Valine--tRNA ligase</fullName>
        <ecNumber evidence="12">6.1.1.9</ecNumber>
    </recommendedName>
    <alternativeName>
        <fullName evidence="12">Valyl-tRNA synthetase</fullName>
        <shortName evidence="12">ValRS</shortName>
    </alternativeName>
</protein>
<dbReference type="InterPro" id="IPR013155">
    <property type="entry name" value="M/V/L/I-tRNA-synth_anticd-bd"/>
</dbReference>
<dbReference type="InterPro" id="IPR009008">
    <property type="entry name" value="Val/Leu/Ile-tRNA-synth_edit"/>
</dbReference>
<dbReference type="InterPro" id="IPR010978">
    <property type="entry name" value="tRNA-bd_arm"/>
</dbReference>
<comment type="subcellular location">
    <subcellularLocation>
        <location evidence="1 12">Cytoplasm</location>
    </subcellularLocation>
</comment>
<dbReference type="EMBL" id="AGWX01000002">
    <property type="protein sequence ID" value="EKS39852.1"/>
    <property type="molecule type" value="Genomic_DNA"/>
</dbReference>
<dbReference type="FunFam" id="3.40.50.620:FF:000078">
    <property type="entry name" value="Valine--tRNA ligase, mitochondrial"/>
    <property type="match status" value="1"/>
</dbReference>
<dbReference type="Gene3D" id="1.10.730.10">
    <property type="entry name" value="Isoleucyl-tRNA Synthetase, Domain 1"/>
    <property type="match status" value="1"/>
</dbReference>
<dbReference type="SUPFAM" id="SSF47323">
    <property type="entry name" value="Anticodon-binding domain of a subclass of class I aminoacyl-tRNA synthetases"/>
    <property type="match status" value="1"/>
</dbReference>
<dbReference type="FunFam" id="1.10.287.380:FF:000001">
    <property type="entry name" value="Valine--tRNA ligase"/>
    <property type="match status" value="1"/>
</dbReference>
<dbReference type="PATRIC" id="fig|883078.3.peg.1861"/>
<dbReference type="NCBIfam" id="TIGR00422">
    <property type="entry name" value="valS"/>
    <property type="match status" value="1"/>
</dbReference>
<dbReference type="RefSeq" id="WP_006020533.1">
    <property type="nucleotide sequence ID" value="NZ_KB375282.1"/>
</dbReference>
<dbReference type="eggNOG" id="COG0525">
    <property type="taxonomic scope" value="Bacteria"/>
</dbReference>
<dbReference type="NCBIfam" id="NF004349">
    <property type="entry name" value="PRK05729.1"/>
    <property type="match status" value="1"/>
</dbReference>
<feature type="domain" description="Valyl-tRNA synthetase tRNA-binding arm" evidence="15">
    <location>
        <begin position="884"/>
        <end position="949"/>
    </location>
</feature>
<dbReference type="Gene3D" id="3.40.50.620">
    <property type="entry name" value="HUPs"/>
    <property type="match status" value="2"/>
</dbReference>
<dbReference type="SUPFAM" id="SSF52374">
    <property type="entry name" value="Nucleotidylyl transferase"/>
    <property type="match status" value="1"/>
</dbReference>
<gene>
    <name evidence="12" type="primary">valS</name>
    <name evidence="16" type="ORF">HMPREF9695_01813</name>
</gene>
<evidence type="ECO:0000256" key="4">
    <source>
        <dbReference type="ARBA" id="ARBA00022598"/>
    </source>
</evidence>
<evidence type="ECO:0000256" key="8">
    <source>
        <dbReference type="ARBA" id="ARBA00023054"/>
    </source>
</evidence>
<dbReference type="FunFam" id="3.40.50.620:FF:000032">
    <property type="entry name" value="Valine--tRNA ligase"/>
    <property type="match status" value="1"/>
</dbReference>
<feature type="domain" description="Aminoacyl-tRNA synthetase class Ia" evidence="13">
    <location>
        <begin position="15"/>
        <end position="611"/>
    </location>
</feature>
<dbReference type="InterPro" id="IPR014729">
    <property type="entry name" value="Rossmann-like_a/b/a_fold"/>
</dbReference>
<keyword evidence="8 12" id="KW-0175">Coiled coil</keyword>
<feature type="short sequence motif" description="'HIGH' region" evidence="12">
    <location>
        <begin position="45"/>
        <end position="55"/>
    </location>
</feature>
<proteinExistence type="inferred from homology"/>